<dbReference type="AlphaFoldDB" id="A0AA36AM17"/>
<name>A0AA36AM17_OCTVU</name>
<proteinExistence type="predicted"/>
<protein>
    <submittedName>
        <fullName evidence="1">Uncharacterized protein</fullName>
    </submittedName>
</protein>
<evidence type="ECO:0000313" key="2">
    <source>
        <dbReference type="Proteomes" id="UP001162480"/>
    </source>
</evidence>
<dbReference type="Proteomes" id="UP001162480">
    <property type="component" value="Chromosome 2"/>
</dbReference>
<accession>A0AA36AM17</accession>
<reference evidence="1" key="1">
    <citation type="submission" date="2023-08" db="EMBL/GenBank/DDBJ databases">
        <authorList>
            <person name="Alioto T."/>
            <person name="Alioto T."/>
            <person name="Gomez Garrido J."/>
        </authorList>
    </citation>
    <scope>NUCLEOTIDE SEQUENCE</scope>
</reference>
<organism evidence="1 2">
    <name type="scientific">Octopus vulgaris</name>
    <name type="common">Common octopus</name>
    <dbReference type="NCBI Taxonomy" id="6645"/>
    <lineage>
        <taxon>Eukaryota</taxon>
        <taxon>Metazoa</taxon>
        <taxon>Spiralia</taxon>
        <taxon>Lophotrochozoa</taxon>
        <taxon>Mollusca</taxon>
        <taxon>Cephalopoda</taxon>
        <taxon>Coleoidea</taxon>
        <taxon>Octopodiformes</taxon>
        <taxon>Octopoda</taxon>
        <taxon>Incirrata</taxon>
        <taxon>Octopodidae</taxon>
        <taxon>Octopus</taxon>
    </lineage>
</organism>
<dbReference type="EMBL" id="OX597815">
    <property type="protein sequence ID" value="CAI9717974.1"/>
    <property type="molecule type" value="Genomic_DNA"/>
</dbReference>
<keyword evidence="2" id="KW-1185">Reference proteome</keyword>
<evidence type="ECO:0000313" key="1">
    <source>
        <dbReference type="EMBL" id="CAI9717974.1"/>
    </source>
</evidence>
<sequence>MTQLLQRFYSLTITQDYQTTTCDGSSSFPNAGVVGTVESLDKSWDGVTRCHKFSVESISRSSTVNRTRVFKGHNYEEGNDICDNEMQQRH</sequence>
<gene>
    <name evidence="1" type="ORF">OCTVUL_1B006790</name>
</gene>